<dbReference type="PANTHER" id="PTHR23033:SF14">
    <property type="entry name" value="GLYCOPROTEIN-N-ACETYLGALACTOSAMINE 3-BETA-GALACTOSYLTRANSFERASE 1-RELATED"/>
    <property type="match status" value="1"/>
</dbReference>
<dbReference type="EC" id="2.4.1.122" evidence="4"/>
<protein>
    <recommendedName>
        <fullName evidence="4">N-acetylgalactosaminide beta-1,3-galactosyltransferase</fullName>
        <ecNumber evidence="4">2.4.1.122</ecNumber>
    </recommendedName>
</protein>
<dbReference type="Pfam" id="PF02434">
    <property type="entry name" value="Fringe"/>
    <property type="match status" value="1"/>
</dbReference>
<comment type="subcellular location">
    <subcellularLocation>
        <location evidence="1">Membrane</location>
        <topology evidence="1">Single-pass type II membrane protein</topology>
    </subcellularLocation>
</comment>
<dbReference type="Gene3D" id="3.90.550.50">
    <property type="match status" value="1"/>
</dbReference>
<dbReference type="OrthoDB" id="414175at2759"/>
<dbReference type="InterPro" id="IPR026050">
    <property type="entry name" value="C1GALT1/C1GALT1_chp1"/>
</dbReference>
<comment type="similarity">
    <text evidence="3">Belongs to the glycosyltransferase 31 family. Beta3-Gal-T subfamily.</text>
</comment>
<reference evidence="14" key="1">
    <citation type="submission" date="2014-11" db="EMBL/GenBank/DDBJ databases">
        <authorList>
            <person name="Geib S."/>
        </authorList>
    </citation>
    <scope>NUCLEOTIDE SEQUENCE</scope>
</reference>
<reference evidence="14" key="2">
    <citation type="journal article" date="2015" name="Gigascience">
        <title>Reconstructing a comprehensive transcriptome assembly of a white-pupal translocated strain of the pest fruit fly Bactrocera cucurbitae.</title>
        <authorList>
            <person name="Sim S.B."/>
            <person name="Calla B."/>
            <person name="Hall B."/>
            <person name="DeRego T."/>
            <person name="Geib S.M."/>
        </authorList>
    </citation>
    <scope>NUCLEOTIDE SEQUENCE</scope>
</reference>
<keyword evidence="10 12" id="KW-1133">Transmembrane helix</keyword>
<dbReference type="GO" id="GO:0000166">
    <property type="term" value="F:nucleotide binding"/>
    <property type="evidence" value="ECO:0007669"/>
    <property type="project" value="UniProtKB-KW"/>
</dbReference>
<dbReference type="AlphaFoldDB" id="A0A0A1XTJ1"/>
<dbReference type="SMR" id="A0A0A1XTJ1"/>
<evidence type="ECO:0000256" key="9">
    <source>
        <dbReference type="ARBA" id="ARBA00022968"/>
    </source>
</evidence>
<evidence type="ECO:0000259" key="13">
    <source>
        <dbReference type="Pfam" id="PF02434"/>
    </source>
</evidence>
<evidence type="ECO:0000256" key="10">
    <source>
        <dbReference type="ARBA" id="ARBA00022989"/>
    </source>
</evidence>
<evidence type="ECO:0000256" key="12">
    <source>
        <dbReference type="SAM" id="Phobius"/>
    </source>
</evidence>
<evidence type="ECO:0000256" key="7">
    <source>
        <dbReference type="ARBA" id="ARBA00022692"/>
    </source>
</evidence>
<keyword evidence="11 12" id="KW-0472">Membrane</keyword>
<evidence type="ECO:0000256" key="5">
    <source>
        <dbReference type="ARBA" id="ARBA00022676"/>
    </source>
</evidence>
<feature type="transmembrane region" description="Helical" evidence="12">
    <location>
        <begin position="34"/>
        <end position="52"/>
    </location>
</feature>
<evidence type="ECO:0000256" key="11">
    <source>
        <dbReference type="ARBA" id="ARBA00023136"/>
    </source>
</evidence>
<evidence type="ECO:0000313" key="14">
    <source>
        <dbReference type="EMBL" id="JAD14138.1"/>
    </source>
</evidence>
<evidence type="ECO:0000256" key="4">
    <source>
        <dbReference type="ARBA" id="ARBA00012557"/>
    </source>
</evidence>
<keyword evidence="5 14" id="KW-0328">Glycosyltransferase</keyword>
<dbReference type="GO" id="GO:0016020">
    <property type="term" value="C:membrane"/>
    <property type="evidence" value="ECO:0007669"/>
    <property type="project" value="UniProtKB-SubCell"/>
</dbReference>
<keyword evidence="8" id="KW-0547">Nucleotide-binding</keyword>
<comment type="pathway">
    <text evidence="2">Protein modification; protein glycosylation.</text>
</comment>
<dbReference type="InterPro" id="IPR003378">
    <property type="entry name" value="Fringe-like_glycosylTrfase"/>
</dbReference>
<organism evidence="14">
    <name type="scientific">Zeugodacus cucurbitae</name>
    <name type="common">Melon fruit fly</name>
    <name type="synonym">Bactrocera cucurbitae</name>
    <dbReference type="NCBI Taxonomy" id="28588"/>
    <lineage>
        <taxon>Eukaryota</taxon>
        <taxon>Metazoa</taxon>
        <taxon>Ecdysozoa</taxon>
        <taxon>Arthropoda</taxon>
        <taxon>Hexapoda</taxon>
        <taxon>Insecta</taxon>
        <taxon>Pterygota</taxon>
        <taxon>Neoptera</taxon>
        <taxon>Endopterygota</taxon>
        <taxon>Diptera</taxon>
        <taxon>Brachycera</taxon>
        <taxon>Muscomorpha</taxon>
        <taxon>Tephritoidea</taxon>
        <taxon>Tephritidae</taxon>
        <taxon>Zeugodacus</taxon>
        <taxon>Zeugodacus</taxon>
    </lineage>
</organism>
<sequence length="390" mass="45058">MNRLMEQQRACATVNKDAKSTEKPLLPFKKQLQFLYGYVLGFLMALITLLCYDRFLLQSAQLRQHSTATENWQTGYESALQQLRSEESSLQQQLAAEVRVLCMVLTTPTLHETRAAHVKATWGKRCTRLVFLSSEADEELGAVAVVNSTADTYDMLWHKVRQGFSYVYDEYYADYDWFLKADDDTYIIMENLRYSLYAYDPEVPVFFGYELLQQNVTYMSGGAGYVLSREALSRVVRTGFNNDTLCPPANYALPEDYSMSICLQNVGALPVDGRFIQSGVNKQTFFPLQLIDFMNSNYTLSNIDWIERLTPYTVDWGLNCCSNYTISIHYMDPTIMYLYEFFIYHLRTVGLPQQPEILPDKINSTELWNRFSSDQNATDGRFPLKWVDVL</sequence>
<evidence type="ECO:0000256" key="2">
    <source>
        <dbReference type="ARBA" id="ARBA00004922"/>
    </source>
</evidence>
<keyword evidence="6 14" id="KW-0808">Transferase</keyword>
<dbReference type="UniPathway" id="UPA00378"/>
<evidence type="ECO:0000256" key="8">
    <source>
        <dbReference type="ARBA" id="ARBA00022741"/>
    </source>
</evidence>
<evidence type="ECO:0000256" key="6">
    <source>
        <dbReference type="ARBA" id="ARBA00022679"/>
    </source>
</evidence>
<proteinExistence type="inferred from homology"/>
<keyword evidence="7 12" id="KW-0812">Transmembrane</keyword>
<dbReference type="PANTHER" id="PTHR23033">
    <property type="entry name" value="BETA1,3-GALACTOSYLTRANSFERASE"/>
    <property type="match status" value="1"/>
</dbReference>
<gene>
    <name evidence="14" type="primary">C1GalTA_9</name>
    <name evidence="14" type="ORF">g.10149</name>
</gene>
<keyword evidence="9" id="KW-0735">Signal-anchor</keyword>
<dbReference type="EMBL" id="GBXI01000154">
    <property type="protein sequence ID" value="JAD14138.1"/>
    <property type="molecule type" value="Transcribed_RNA"/>
</dbReference>
<evidence type="ECO:0000256" key="1">
    <source>
        <dbReference type="ARBA" id="ARBA00004606"/>
    </source>
</evidence>
<evidence type="ECO:0000256" key="3">
    <source>
        <dbReference type="ARBA" id="ARBA00006462"/>
    </source>
</evidence>
<accession>A0A0A1XTJ1</accession>
<name>A0A0A1XTJ1_ZEUCU</name>
<feature type="domain" description="Fringe-like glycosyltransferase" evidence="13">
    <location>
        <begin position="100"/>
        <end position="266"/>
    </location>
</feature>
<dbReference type="GO" id="GO:0016263">
    <property type="term" value="F:glycoprotein-N-acetylgalactosamine 3-beta-galactosyltransferase activity"/>
    <property type="evidence" value="ECO:0007669"/>
    <property type="project" value="UniProtKB-EC"/>
</dbReference>